<proteinExistence type="predicted"/>
<keyword evidence="8" id="KW-1185">Reference proteome</keyword>
<evidence type="ECO:0000259" key="6">
    <source>
        <dbReference type="PROSITE" id="PS50865"/>
    </source>
</evidence>
<gene>
    <name evidence="7" type="ORF">C8F04DRAFT_1258790</name>
</gene>
<accession>A0AAD6SY35</accession>
<reference evidence="7" key="1">
    <citation type="submission" date="2023-03" db="EMBL/GenBank/DDBJ databases">
        <title>Massive genome expansion in bonnet fungi (Mycena s.s.) driven by repeated elements and novel gene families across ecological guilds.</title>
        <authorList>
            <consortium name="Lawrence Berkeley National Laboratory"/>
            <person name="Harder C.B."/>
            <person name="Miyauchi S."/>
            <person name="Viragh M."/>
            <person name="Kuo A."/>
            <person name="Thoen E."/>
            <person name="Andreopoulos B."/>
            <person name="Lu D."/>
            <person name="Skrede I."/>
            <person name="Drula E."/>
            <person name="Henrissat B."/>
            <person name="Morin E."/>
            <person name="Kohler A."/>
            <person name="Barry K."/>
            <person name="LaButti K."/>
            <person name="Morin E."/>
            <person name="Salamov A."/>
            <person name="Lipzen A."/>
            <person name="Mereny Z."/>
            <person name="Hegedus B."/>
            <person name="Baldrian P."/>
            <person name="Stursova M."/>
            <person name="Weitz H."/>
            <person name="Taylor A."/>
            <person name="Grigoriev I.V."/>
            <person name="Nagy L.G."/>
            <person name="Martin F."/>
            <person name="Kauserud H."/>
        </authorList>
    </citation>
    <scope>NUCLEOTIDE SEQUENCE</scope>
    <source>
        <strain evidence="7">CBHHK200</strain>
    </source>
</reference>
<evidence type="ECO:0000313" key="8">
    <source>
        <dbReference type="Proteomes" id="UP001218188"/>
    </source>
</evidence>
<evidence type="ECO:0000256" key="4">
    <source>
        <dbReference type="PROSITE-ProRule" id="PRU00134"/>
    </source>
</evidence>
<keyword evidence="1" id="KW-0479">Metal-binding</keyword>
<dbReference type="PROSITE" id="PS50865">
    <property type="entry name" value="ZF_MYND_2"/>
    <property type="match status" value="1"/>
</dbReference>
<dbReference type="AlphaFoldDB" id="A0AAD6SY35"/>
<sequence>MLSTLNDCLAMANTVKVAKKLQNSRWPHLHERHLATRRQKYCKGISQMGLSSSARRIESTSSPSPKPNPNSSTGPSSRHWRDKFSLITDLELPTGKFHRDVVTTQRAVENPLLMVYKVLVAPRSRTRCHAPGCPHSLASTRTEWKRCSACRVAAYCGKPCQTRAWKSGPYAHKTICPQIKALVAKGGGLDDQDVFNRNCRASDVSVDEVLRVAKWEFNPTRWRLRRNRGCYCCWAKSDKY</sequence>
<feature type="domain" description="MYND-type" evidence="6">
    <location>
        <begin position="130"/>
        <end position="176"/>
    </location>
</feature>
<dbReference type="Gene3D" id="6.10.140.2220">
    <property type="match status" value="1"/>
</dbReference>
<comment type="caution">
    <text evidence="7">The sequence shown here is derived from an EMBL/GenBank/DDBJ whole genome shotgun (WGS) entry which is preliminary data.</text>
</comment>
<dbReference type="Pfam" id="PF01753">
    <property type="entry name" value="zf-MYND"/>
    <property type="match status" value="1"/>
</dbReference>
<dbReference type="Proteomes" id="UP001218188">
    <property type="component" value="Unassembled WGS sequence"/>
</dbReference>
<dbReference type="InterPro" id="IPR002893">
    <property type="entry name" value="Znf_MYND"/>
</dbReference>
<organism evidence="7 8">
    <name type="scientific">Mycena alexandri</name>
    <dbReference type="NCBI Taxonomy" id="1745969"/>
    <lineage>
        <taxon>Eukaryota</taxon>
        <taxon>Fungi</taxon>
        <taxon>Dikarya</taxon>
        <taxon>Basidiomycota</taxon>
        <taxon>Agaricomycotina</taxon>
        <taxon>Agaricomycetes</taxon>
        <taxon>Agaricomycetidae</taxon>
        <taxon>Agaricales</taxon>
        <taxon>Marasmiineae</taxon>
        <taxon>Mycenaceae</taxon>
        <taxon>Mycena</taxon>
    </lineage>
</organism>
<evidence type="ECO:0000313" key="7">
    <source>
        <dbReference type="EMBL" id="KAJ7035582.1"/>
    </source>
</evidence>
<evidence type="ECO:0000256" key="3">
    <source>
        <dbReference type="ARBA" id="ARBA00022833"/>
    </source>
</evidence>
<dbReference type="SUPFAM" id="SSF144232">
    <property type="entry name" value="HIT/MYND zinc finger-like"/>
    <property type="match status" value="1"/>
</dbReference>
<feature type="compositionally biased region" description="Low complexity" evidence="5">
    <location>
        <begin position="51"/>
        <end position="77"/>
    </location>
</feature>
<evidence type="ECO:0000256" key="2">
    <source>
        <dbReference type="ARBA" id="ARBA00022771"/>
    </source>
</evidence>
<keyword evidence="3" id="KW-0862">Zinc</keyword>
<evidence type="ECO:0000256" key="5">
    <source>
        <dbReference type="SAM" id="MobiDB-lite"/>
    </source>
</evidence>
<name>A0AAD6SY35_9AGAR</name>
<evidence type="ECO:0000256" key="1">
    <source>
        <dbReference type="ARBA" id="ARBA00022723"/>
    </source>
</evidence>
<protein>
    <recommendedName>
        <fullName evidence="6">MYND-type domain-containing protein</fullName>
    </recommendedName>
</protein>
<feature type="region of interest" description="Disordered" evidence="5">
    <location>
        <begin position="49"/>
        <end position="79"/>
    </location>
</feature>
<keyword evidence="2 4" id="KW-0863">Zinc-finger</keyword>
<dbReference type="EMBL" id="JARJCM010000049">
    <property type="protein sequence ID" value="KAJ7035582.1"/>
    <property type="molecule type" value="Genomic_DNA"/>
</dbReference>
<dbReference type="GO" id="GO:0008270">
    <property type="term" value="F:zinc ion binding"/>
    <property type="evidence" value="ECO:0007669"/>
    <property type="project" value="UniProtKB-KW"/>
</dbReference>